<evidence type="ECO:0000259" key="3">
    <source>
        <dbReference type="Pfam" id="PF24809"/>
    </source>
</evidence>
<dbReference type="Pfam" id="PF24883">
    <property type="entry name" value="NPHP3_N"/>
    <property type="match status" value="1"/>
</dbReference>
<dbReference type="InterPro" id="IPR056125">
    <property type="entry name" value="DUF7708"/>
</dbReference>
<keyword evidence="6" id="KW-1185">Reference proteome</keyword>
<evidence type="ECO:0000259" key="4">
    <source>
        <dbReference type="Pfam" id="PF24883"/>
    </source>
</evidence>
<dbReference type="Gene3D" id="3.40.50.300">
    <property type="entry name" value="P-loop containing nucleotide triphosphate hydrolases"/>
    <property type="match status" value="1"/>
</dbReference>
<dbReference type="InterPro" id="IPR056884">
    <property type="entry name" value="NPHP3-like_N"/>
</dbReference>
<evidence type="ECO:0000313" key="6">
    <source>
        <dbReference type="Proteomes" id="UP000800092"/>
    </source>
</evidence>
<protein>
    <submittedName>
        <fullName evidence="5">Uncharacterized protein</fullName>
    </submittedName>
</protein>
<reference evidence="5" key="1">
    <citation type="journal article" date="2020" name="Stud. Mycol.">
        <title>101 Dothideomycetes genomes: a test case for predicting lifestyles and emergence of pathogens.</title>
        <authorList>
            <person name="Haridas S."/>
            <person name="Albert R."/>
            <person name="Binder M."/>
            <person name="Bloem J."/>
            <person name="Labutti K."/>
            <person name="Salamov A."/>
            <person name="Andreopoulos B."/>
            <person name="Baker S."/>
            <person name="Barry K."/>
            <person name="Bills G."/>
            <person name="Bluhm B."/>
            <person name="Cannon C."/>
            <person name="Castanera R."/>
            <person name="Culley D."/>
            <person name="Daum C."/>
            <person name="Ezra D."/>
            <person name="Gonzalez J."/>
            <person name="Henrissat B."/>
            <person name="Kuo A."/>
            <person name="Liang C."/>
            <person name="Lipzen A."/>
            <person name="Lutzoni F."/>
            <person name="Magnuson J."/>
            <person name="Mondo S."/>
            <person name="Nolan M."/>
            <person name="Ohm R."/>
            <person name="Pangilinan J."/>
            <person name="Park H.-J."/>
            <person name="Ramirez L."/>
            <person name="Alfaro M."/>
            <person name="Sun H."/>
            <person name="Tritt A."/>
            <person name="Yoshinaga Y."/>
            <person name="Zwiers L.-H."/>
            <person name="Turgeon B."/>
            <person name="Goodwin S."/>
            <person name="Spatafora J."/>
            <person name="Crous P."/>
            <person name="Grigoriev I."/>
        </authorList>
    </citation>
    <scope>NUCLEOTIDE SEQUENCE</scope>
    <source>
        <strain evidence="5">Tuck. ex Michener</strain>
    </source>
</reference>
<evidence type="ECO:0000313" key="5">
    <source>
        <dbReference type="EMBL" id="KAF2228499.1"/>
    </source>
</evidence>
<proteinExistence type="predicted"/>
<keyword evidence="2" id="KW-0175">Coiled coil</keyword>
<keyword evidence="1" id="KW-0677">Repeat</keyword>
<dbReference type="InterPro" id="IPR027417">
    <property type="entry name" value="P-loop_NTPase"/>
</dbReference>
<evidence type="ECO:0000256" key="2">
    <source>
        <dbReference type="SAM" id="Coils"/>
    </source>
</evidence>
<gene>
    <name evidence="5" type="ORF">EV356DRAFT_477061</name>
</gene>
<feature type="coiled-coil region" evidence="2">
    <location>
        <begin position="180"/>
        <end position="226"/>
    </location>
</feature>
<name>A0A6A6GSB6_VIRVR</name>
<dbReference type="AlphaFoldDB" id="A0A6A6GSB6"/>
<evidence type="ECO:0000256" key="1">
    <source>
        <dbReference type="ARBA" id="ARBA00022737"/>
    </source>
</evidence>
<dbReference type="EMBL" id="ML991924">
    <property type="protein sequence ID" value="KAF2228499.1"/>
    <property type="molecule type" value="Genomic_DNA"/>
</dbReference>
<dbReference type="PANTHER" id="PTHR10039">
    <property type="entry name" value="AMELOGENIN"/>
    <property type="match status" value="1"/>
</dbReference>
<dbReference type="Pfam" id="PF24809">
    <property type="entry name" value="DUF7708"/>
    <property type="match status" value="1"/>
</dbReference>
<organism evidence="5 6">
    <name type="scientific">Viridothelium virens</name>
    <name type="common">Speckled blister lichen</name>
    <name type="synonym">Trypethelium virens</name>
    <dbReference type="NCBI Taxonomy" id="1048519"/>
    <lineage>
        <taxon>Eukaryota</taxon>
        <taxon>Fungi</taxon>
        <taxon>Dikarya</taxon>
        <taxon>Ascomycota</taxon>
        <taxon>Pezizomycotina</taxon>
        <taxon>Dothideomycetes</taxon>
        <taxon>Dothideomycetes incertae sedis</taxon>
        <taxon>Trypetheliales</taxon>
        <taxon>Trypetheliaceae</taxon>
        <taxon>Viridothelium</taxon>
    </lineage>
</organism>
<accession>A0A6A6GSB6</accession>
<dbReference type="Proteomes" id="UP000800092">
    <property type="component" value="Unassembled WGS sequence"/>
</dbReference>
<feature type="domain" description="Nephrocystin 3-like N-terminal" evidence="4">
    <location>
        <begin position="258"/>
        <end position="305"/>
    </location>
</feature>
<dbReference type="OrthoDB" id="7464126at2759"/>
<feature type="non-terminal residue" evidence="5">
    <location>
        <position position="321"/>
    </location>
</feature>
<sequence>MGSISTQDPWLQARNLYMKDLNEEEQKVFETASLENLLDSTNVARKSHEEQSRMRNISRKLEPFVNAICQFGEALDVFSNTYAIAMAPLWGSVRVLLHIAKGFQKYFKNITDMLTRIGDNLPRCRIYYALFPAHGRLLQAISVVYLDIIHFCIDAKAIFRELRDPKISFLYKRIWKTFDVKFQENILGKFRKSIENMEKEVKLSHMIETSQDREVLRREKDEAERQRMINYRHLLLKNLSSQTYIDKHIKERRKRFPGTGKWLTQSNEVQDWKNRETSDCLWRSGIPGSGKTVLVSSLIDKLSKEFGREDVTVSKLTTQDV</sequence>
<feature type="domain" description="DUF7708" evidence="3">
    <location>
        <begin position="61"/>
        <end position="208"/>
    </location>
</feature>